<evidence type="ECO:0000259" key="2">
    <source>
        <dbReference type="Pfam" id="PF00534"/>
    </source>
</evidence>
<proteinExistence type="predicted"/>
<gene>
    <name evidence="4" type="ORF">RSSM_05445</name>
</gene>
<dbReference type="PANTHER" id="PTHR46401:SF2">
    <property type="entry name" value="GLYCOSYLTRANSFERASE WBBK-RELATED"/>
    <property type="match status" value="1"/>
</dbReference>
<dbReference type="InterPro" id="IPR001296">
    <property type="entry name" value="Glyco_trans_1"/>
</dbReference>
<dbReference type="Pfam" id="PF13439">
    <property type="entry name" value="Glyco_transf_4"/>
    <property type="match status" value="1"/>
</dbReference>
<keyword evidence="4" id="KW-0328">Glycosyltransferase</keyword>
<dbReference type="GO" id="GO:0016757">
    <property type="term" value="F:glycosyltransferase activity"/>
    <property type="evidence" value="ECO:0007669"/>
    <property type="project" value="UniProtKB-KW"/>
</dbReference>
<dbReference type="Pfam" id="PF00534">
    <property type="entry name" value="Glycos_transf_1"/>
    <property type="match status" value="1"/>
</dbReference>
<reference evidence="4 5" key="1">
    <citation type="journal article" date="2013" name="Mar. Genomics">
        <title>Expression of sulfatases in Rhodopirellula baltica and the diversity of sulfatases in the genus Rhodopirellula.</title>
        <authorList>
            <person name="Wegner C.E."/>
            <person name="Richter-Heitmann T."/>
            <person name="Klindworth A."/>
            <person name="Klockow C."/>
            <person name="Richter M."/>
            <person name="Achstetter T."/>
            <person name="Glockner F.O."/>
            <person name="Harder J."/>
        </authorList>
    </citation>
    <scope>NUCLEOTIDE SEQUENCE [LARGE SCALE GENOMIC DNA]</scope>
    <source>
        <strain evidence="4 5">SM41</strain>
    </source>
</reference>
<evidence type="ECO:0000259" key="3">
    <source>
        <dbReference type="Pfam" id="PF13439"/>
    </source>
</evidence>
<dbReference type="OrthoDB" id="283384at2"/>
<evidence type="ECO:0000256" key="1">
    <source>
        <dbReference type="ARBA" id="ARBA00022679"/>
    </source>
</evidence>
<evidence type="ECO:0000313" key="5">
    <source>
        <dbReference type="Proteomes" id="UP000011885"/>
    </source>
</evidence>
<feature type="domain" description="Glycosyl transferase family 1" evidence="2">
    <location>
        <begin position="181"/>
        <end position="299"/>
    </location>
</feature>
<sequence>MPRFAEMIREGMRSRGHAVSILTAPAIVSKLPSPSPGIQKWLRYFDQFALFPRQLKRKVDAFPPDTLFVFTDQALGMWVPYVRHRRHVIHCHDFLALRSALGEFPQNPTSTTGKQYQTLIRKGFSSGDNFICVSEKTRNDLLGLMSKSPQSAHVVYNGLNGDFEQLEEREASLRLAEHLRPEDQEGFLLHIGGNQWYKNRMGVLVLYRRYCEVSADPLPLWMVGVEPSEKLKQVAGTIPANGDVRFLTGLSDEQVVAAYNLAKLFLFPSLEEGFGWPIAEAMACGTPVLTTDAAPMNEVGGDAAIYHRRLESGQEDAWACDGAELIGKFLNQLGSARQLRIALGLANARRFDPSQTMDQYEQIYRQVLESYTSNSNSTAIA</sequence>
<name>M5TV91_9BACT</name>
<organism evidence="4 5">
    <name type="scientific">Rhodopirellula sallentina SM41</name>
    <dbReference type="NCBI Taxonomy" id="1263870"/>
    <lineage>
        <taxon>Bacteria</taxon>
        <taxon>Pseudomonadati</taxon>
        <taxon>Planctomycetota</taxon>
        <taxon>Planctomycetia</taxon>
        <taxon>Pirellulales</taxon>
        <taxon>Pirellulaceae</taxon>
        <taxon>Rhodopirellula</taxon>
    </lineage>
</organism>
<dbReference type="CDD" id="cd03809">
    <property type="entry name" value="GT4_MtfB-like"/>
    <property type="match status" value="1"/>
</dbReference>
<dbReference type="Proteomes" id="UP000011885">
    <property type="component" value="Unassembled WGS sequence"/>
</dbReference>
<dbReference type="SUPFAM" id="SSF53756">
    <property type="entry name" value="UDP-Glycosyltransferase/glycogen phosphorylase"/>
    <property type="match status" value="1"/>
</dbReference>
<dbReference type="EMBL" id="ANOH01000381">
    <property type="protein sequence ID" value="EMI53112.1"/>
    <property type="molecule type" value="Genomic_DNA"/>
</dbReference>
<dbReference type="AlphaFoldDB" id="M5TV91"/>
<dbReference type="InterPro" id="IPR028098">
    <property type="entry name" value="Glyco_trans_4-like_N"/>
</dbReference>
<dbReference type="GO" id="GO:0009103">
    <property type="term" value="P:lipopolysaccharide biosynthetic process"/>
    <property type="evidence" value="ECO:0007669"/>
    <property type="project" value="TreeGrafter"/>
</dbReference>
<dbReference type="PATRIC" id="fig|1263870.3.peg.5773"/>
<dbReference type="PANTHER" id="PTHR46401">
    <property type="entry name" value="GLYCOSYLTRANSFERASE WBBK-RELATED"/>
    <property type="match status" value="1"/>
</dbReference>
<evidence type="ECO:0000313" key="4">
    <source>
        <dbReference type="EMBL" id="EMI53112.1"/>
    </source>
</evidence>
<keyword evidence="1 4" id="KW-0808">Transferase</keyword>
<protein>
    <submittedName>
        <fullName evidence="4">Glycosyl transferase group 1</fullName>
        <ecNumber evidence="4">2.4.-.-</ecNumber>
    </submittedName>
</protein>
<feature type="domain" description="Glycosyltransferase subfamily 4-like N-terminal" evidence="3">
    <location>
        <begin position="3"/>
        <end position="160"/>
    </location>
</feature>
<dbReference type="Gene3D" id="3.40.50.2000">
    <property type="entry name" value="Glycogen Phosphorylase B"/>
    <property type="match status" value="2"/>
</dbReference>
<dbReference type="EC" id="2.4.-.-" evidence="4"/>
<dbReference type="RefSeq" id="WP_008686275.1">
    <property type="nucleotide sequence ID" value="NZ_ANOH01000381.1"/>
</dbReference>
<accession>M5TV91</accession>
<keyword evidence="5" id="KW-1185">Reference proteome</keyword>
<comment type="caution">
    <text evidence="4">The sequence shown here is derived from an EMBL/GenBank/DDBJ whole genome shotgun (WGS) entry which is preliminary data.</text>
</comment>